<keyword evidence="6" id="KW-0808">Transferase</keyword>
<dbReference type="GO" id="GO:0046513">
    <property type="term" value="P:ceramide biosynthetic process"/>
    <property type="evidence" value="ECO:0007669"/>
    <property type="project" value="TreeGrafter"/>
</dbReference>
<dbReference type="InterPro" id="IPR015421">
    <property type="entry name" value="PyrdxlP-dep_Trfase_major"/>
</dbReference>
<keyword evidence="10" id="KW-0012">Acyltransferase</keyword>
<dbReference type="Proteomes" id="UP000828390">
    <property type="component" value="Unassembled WGS sequence"/>
</dbReference>
<dbReference type="EC" id="2.3.1.50" evidence="5"/>
<accession>A0A9D4BL46</accession>
<keyword evidence="17" id="KW-1185">Reference proteome</keyword>
<evidence type="ECO:0000256" key="2">
    <source>
        <dbReference type="ARBA" id="ARBA00004760"/>
    </source>
</evidence>
<dbReference type="FunFam" id="3.40.640.10:FF:000049">
    <property type="entry name" value="serine palmitoyltransferase 1 isoform X1"/>
    <property type="match status" value="1"/>
</dbReference>
<evidence type="ECO:0000256" key="7">
    <source>
        <dbReference type="ARBA" id="ARBA00022898"/>
    </source>
</evidence>
<dbReference type="InterPro" id="IPR050087">
    <property type="entry name" value="AON_synthase_class-II"/>
</dbReference>
<reference evidence="16" key="1">
    <citation type="journal article" date="2019" name="bioRxiv">
        <title>The Genome of the Zebra Mussel, Dreissena polymorpha: A Resource for Invasive Species Research.</title>
        <authorList>
            <person name="McCartney M.A."/>
            <person name="Auch B."/>
            <person name="Kono T."/>
            <person name="Mallez S."/>
            <person name="Zhang Y."/>
            <person name="Obille A."/>
            <person name="Becker A."/>
            <person name="Abrahante J.E."/>
            <person name="Garbe J."/>
            <person name="Badalamenti J.P."/>
            <person name="Herman A."/>
            <person name="Mangelson H."/>
            <person name="Liachko I."/>
            <person name="Sullivan S."/>
            <person name="Sone E.D."/>
            <person name="Koren S."/>
            <person name="Silverstein K.A.T."/>
            <person name="Beckman K.B."/>
            <person name="Gohl D.M."/>
        </authorList>
    </citation>
    <scope>NUCLEOTIDE SEQUENCE</scope>
    <source>
        <strain evidence="16">Duluth1</strain>
        <tissue evidence="16">Whole animal</tissue>
    </source>
</reference>
<evidence type="ECO:0000256" key="8">
    <source>
        <dbReference type="ARBA" id="ARBA00022919"/>
    </source>
</evidence>
<dbReference type="Gene3D" id="3.90.1150.10">
    <property type="entry name" value="Aspartate Aminotransferase, domain 1"/>
    <property type="match status" value="1"/>
</dbReference>
<dbReference type="SUPFAM" id="SSF53383">
    <property type="entry name" value="PLP-dependent transferases"/>
    <property type="match status" value="1"/>
</dbReference>
<evidence type="ECO:0000256" key="14">
    <source>
        <dbReference type="SAM" id="Phobius"/>
    </source>
</evidence>
<dbReference type="Pfam" id="PF00155">
    <property type="entry name" value="Aminotran_1_2"/>
    <property type="match status" value="1"/>
</dbReference>
<gene>
    <name evidence="16" type="ORF">DPMN_073902</name>
</gene>
<evidence type="ECO:0000256" key="5">
    <source>
        <dbReference type="ARBA" id="ARBA00013220"/>
    </source>
</evidence>
<comment type="caution">
    <text evidence="16">The sequence shown here is derived from an EMBL/GenBank/DDBJ whole genome shotgun (WGS) entry which is preliminary data.</text>
</comment>
<comment type="cofactor">
    <cofactor evidence="1">
        <name>pyridoxal 5'-phosphate</name>
        <dbReference type="ChEBI" id="CHEBI:597326"/>
    </cofactor>
</comment>
<protein>
    <recommendedName>
        <fullName evidence="11">Serine palmitoyltransferase 1</fullName>
        <ecNumber evidence="5">2.3.1.50</ecNumber>
    </recommendedName>
    <alternativeName>
        <fullName evidence="12">Long chain base biosynthesis protein 1</fullName>
    </alternativeName>
    <alternativeName>
        <fullName evidence="13">Serine-palmitoyl-CoA transferase 1</fullName>
    </alternativeName>
</protein>
<evidence type="ECO:0000256" key="10">
    <source>
        <dbReference type="ARBA" id="ARBA00023315"/>
    </source>
</evidence>
<dbReference type="InterPro" id="IPR004839">
    <property type="entry name" value="Aminotransferase_I/II_large"/>
</dbReference>
<dbReference type="GO" id="GO:0030170">
    <property type="term" value="F:pyridoxal phosphate binding"/>
    <property type="evidence" value="ECO:0007669"/>
    <property type="project" value="InterPro"/>
</dbReference>
<dbReference type="AlphaFoldDB" id="A0A9D4BL46"/>
<dbReference type="EMBL" id="JAIWYP010000015">
    <property type="protein sequence ID" value="KAH3698956.1"/>
    <property type="molecule type" value="Genomic_DNA"/>
</dbReference>
<evidence type="ECO:0000256" key="4">
    <source>
        <dbReference type="ARBA" id="ARBA00008392"/>
    </source>
</evidence>
<comment type="pathway">
    <text evidence="3">Sphingolipid metabolism.</text>
</comment>
<name>A0A9D4BL46_DREPO</name>
<dbReference type="InterPro" id="IPR015424">
    <property type="entry name" value="PyrdxlP-dep_Trfase"/>
</dbReference>
<keyword evidence="8" id="KW-0746">Sphingolipid metabolism</keyword>
<organism evidence="16 17">
    <name type="scientific">Dreissena polymorpha</name>
    <name type="common">Zebra mussel</name>
    <name type="synonym">Mytilus polymorpha</name>
    <dbReference type="NCBI Taxonomy" id="45954"/>
    <lineage>
        <taxon>Eukaryota</taxon>
        <taxon>Metazoa</taxon>
        <taxon>Spiralia</taxon>
        <taxon>Lophotrochozoa</taxon>
        <taxon>Mollusca</taxon>
        <taxon>Bivalvia</taxon>
        <taxon>Autobranchia</taxon>
        <taxon>Heteroconchia</taxon>
        <taxon>Euheterodonta</taxon>
        <taxon>Imparidentia</taxon>
        <taxon>Neoheterodontei</taxon>
        <taxon>Myida</taxon>
        <taxon>Dreissenoidea</taxon>
        <taxon>Dreissenidae</taxon>
        <taxon>Dreissena</taxon>
    </lineage>
</organism>
<evidence type="ECO:0000256" key="11">
    <source>
        <dbReference type="ARBA" id="ARBA00041066"/>
    </source>
</evidence>
<evidence type="ECO:0000256" key="9">
    <source>
        <dbReference type="ARBA" id="ARBA00023098"/>
    </source>
</evidence>
<dbReference type="PANTHER" id="PTHR13693:SF2">
    <property type="entry name" value="SERINE PALMITOYLTRANSFERASE 1"/>
    <property type="match status" value="1"/>
</dbReference>
<feature type="transmembrane region" description="Helical" evidence="14">
    <location>
        <begin position="164"/>
        <end position="182"/>
    </location>
</feature>
<evidence type="ECO:0000313" key="16">
    <source>
        <dbReference type="EMBL" id="KAH3698956.1"/>
    </source>
</evidence>
<dbReference type="InterPro" id="IPR015422">
    <property type="entry name" value="PyrdxlP-dep_Trfase_small"/>
</dbReference>
<feature type="domain" description="Aminotransferase class I/classII large" evidence="15">
    <location>
        <begin position="102"/>
        <end position="483"/>
    </location>
</feature>
<comment type="similarity">
    <text evidence="4">Belongs to the class-II pyridoxal-phosphate-dependent aminotransferase family.</text>
</comment>
<keyword evidence="7" id="KW-0663">Pyridoxal phosphate</keyword>
<dbReference type="GO" id="GO:0016020">
    <property type="term" value="C:membrane"/>
    <property type="evidence" value="ECO:0007669"/>
    <property type="project" value="GOC"/>
</dbReference>
<feature type="transmembrane region" description="Helical" evidence="14">
    <location>
        <begin position="23"/>
        <end position="41"/>
    </location>
</feature>
<proteinExistence type="inferred from homology"/>
<dbReference type="GO" id="GO:0046512">
    <property type="term" value="P:sphingosine biosynthetic process"/>
    <property type="evidence" value="ECO:0007669"/>
    <property type="project" value="TreeGrafter"/>
</dbReference>
<evidence type="ECO:0000256" key="6">
    <source>
        <dbReference type="ARBA" id="ARBA00022679"/>
    </source>
</evidence>
<dbReference type="PANTHER" id="PTHR13693">
    <property type="entry name" value="CLASS II AMINOTRANSFERASE/8-AMINO-7-OXONONANOATE SYNTHASE"/>
    <property type="match status" value="1"/>
</dbReference>
<keyword evidence="14" id="KW-0812">Transmembrane</keyword>
<dbReference type="Gene3D" id="3.40.640.10">
    <property type="entry name" value="Type I PLP-dependent aspartate aminotransferase-like (Major domain)"/>
    <property type="match status" value="1"/>
</dbReference>
<evidence type="ECO:0000259" key="15">
    <source>
        <dbReference type="Pfam" id="PF00155"/>
    </source>
</evidence>
<reference evidence="16" key="2">
    <citation type="submission" date="2020-11" db="EMBL/GenBank/DDBJ databases">
        <authorList>
            <person name="McCartney M.A."/>
            <person name="Auch B."/>
            <person name="Kono T."/>
            <person name="Mallez S."/>
            <person name="Becker A."/>
            <person name="Gohl D.M."/>
            <person name="Silverstein K.A.T."/>
            <person name="Koren S."/>
            <person name="Bechman K.B."/>
            <person name="Herman A."/>
            <person name="Abrahante J.E."/>
            <person name="Garbe J."/>
        </authorList>
    </citation>
    <scope>NUCLEOTIDE SEQUENCE</scope>
    <source>
        <strain evidence="16">Duluth1</strain>
        <tissue evidence="16">Whole animal</tissue>
    </source>
</reference>
<dbReference type="GO" id="GO:0005783">
    <property type="term" value="C:endoplasmic reticulum"/>
    <property type="evidence" value="ECO:0007669"/>
    <property type="project" value="TreeGrafter"/>
</dbReference>
<keyword evidence="14" id="KW-0472">Membrane</keyword>
<keyword evidence="9" id="KW-0443">Lipid metabolism</keyword>
<evidence type="ECO:0000256" key="3">
    <source>
        <dbReference type="ARBA" id="ARBA00004991"/>
    </source>
</evidence>
<evidence type="ECO:0000256" key="1">
    <source>
        <dbReference type="ARBA" id="ARBA00001933"/>
    </source>
</evidence>
<sequence>MMAIIPATWDMYDMLQAVIQAPTYHLIFEALLIILIVKLVFSKAYAPDKTILTEKEKDELIEEWKPEPLVPDTPDDHPLLRSMENNIITGRPDKIMTINGKSVINMASMNFLGMLGDESIEVAAQKALSKYGVGSCGPRGFYGTMDVHLELEDRLAKFMQAEEAILYSYGFATIASAIPAYSKRGDVIFVDEGVCFAIQKGLVASRSVIKYFKHNDMADLERLCLEQQKEDKKLPKKAKVTRRFLVVEGLYAKHGDICPLPKLVELKWKYKLRIFIEESFSFGVLGDNGRGVTEHFNIKLDEVDLVAACLENAVGGAGGFCCGKKYIVDHQRLSGLGYCFSASLPPMLASGAIQSLNIIENDQSLFSRLHQKSEKIHKELSKIEGMRVMGDKVAPIKHLSLAEPSDDRSLDNRTIEKITQEASQAFGALAILILLWECLNFAMERGLALTPARYLEHEEHQLPPPSIRIAVNVKLTEDEIAKCMDIIADSCHAVLGKS</sequence>
<evidence type="ECO:0000256" key="12">
    <source>
        <dbReference type="ARBA" id="ARBA00041765"/>
    </source>
</evidence>
<keyword evidence="14" id="KW-1133">Transmembrane helix</keyword>
<evidence type="ECO:0000256" key="13">
    <source>
        <dbReference type="ARBA" id="ARBA00042649"/>
    </source>
</evidence>
<comment type="pathway">
    <text evidence="2">Lipid metabolism; sphingolipid metabolism.</text>
</comment>
<evidence type="ECO:0000313" key="17">
    <source>
        <dbReference type="Proteomes" id="UP000828390"/>
    </source>
</evidence>
<dbReference type="GO" id="GO:0004758">
    <property type="term" value="F:serine C-palmitoyltransferase activity"/>
    <property type="evidence" value="ECO:0007669"/>
    <property type="project" value="UniProtKB-EC"/>
</dbReference>